<evidence type="ECO:0000313" key="1">
    <source>
        <dbReference type="EMBL" id="KAF5738982.1"/>
    </source>
</evidence>
<dbReference type="AlphaFoldDB" id="A0A7J7CY11"/>
<evidence type="ECO:0000313" key="2">
    <source>
        <dbReference type="Proteomes" id="UP000593562"/>
    </source>
</evidence>
<name>A0A7J7CY11_TRIWF</name>
<dbReference type="EMBL" id="JAAARO010000012">
    <property type="protein sequence ID" value="KAF5738982.1"/>
    <property type="molecule type" value="Genomic_DNA"/>
</dbReference>
<keyword evidence="2" id="KW-1185">Reference proteome</keyword>
<reference evidence="1 2" key="1">
    <citation type="journal article" date="2020" name="Nat. Commun.">
        <title>Genome of Tripterygium wilfordii and identification of cytochrome P450 involved in triptolide biosynthesis.</title>
        <authorList>
            <person name="Tu L."/>
            <person name="Su P."/>
            <person name="Zhang Z."/>
            <person name="Gao L."/>
            <person name="Wang J."/>
            <person name="Hu T."/>
            <person name="Zhou J."/>
            <person name="Zhang Y."/>
            <person name="Zhao Y."/>
            <person name="Liu Y."/>
            <person name="Song Y."/>
            <person name="Tong Y."/>
            <person name="Lu Y."/>
            <person name="Yang J."/>
            <person name="Xu C."/>
            <person name="Jia M."/>
            <person name="Peters R.J."/>
            <person name="Huang L."/>
            <person name="Gao W."/>
        </authorList>
    </citation>
    <scope>NUCLEOTIDE SEQUENCE [LARGE SCALE GENOMIC DNA]</scope>
    <source>
        <strain evidence="2">cv. XIE 37</strain>
        <tissue evidence="1">Leaf</tissue>
    </source>
</reference>
<proteinExistence type="predicted"/>
<sequence length="99" mass="10892">MQLLKWGKRIASTGSADPLVGVQRRIPTGCLCHWSYILRQLAWKLKLSPRETAIDGSTVADFSLCLGGKYRVSVITLEGTMPQQEQAAAQPHVSRDPSI</sequence>
<gene>
    <name evidence="1" type="ORF">HS088_TW12G00178</name>
</gene>
<dbReference type="Proteomes" id="UP000593562">
    <property type="component" value="Unassembled WGS sequence"/>
</dbReference>
<protein>
    <submittedName>
        <fullName evidence="1">Uncharacterized protein</fullName>
    </submittedName>
</protein>
<comment type="caution">
    <text evidence="1">The sequence shown here is derived from an EMBL/GenBank/DDBJ whole genome shotgun (WGS) entry which is preliminary data.</text>
</comment>
<dbReference type="InParanoid" id="A0A7J7CY11"/>
<organism evidence="1 2">
    <name type="scientific">Tripterygium wilfordii</name>
    <name type="common">Thunder God vine</name>
    <dbReference type="NCBI Taxonomy" id="458696"/>
    <lineage>
        <taxon>Eukaryota</taxon>
        <taxon>Viridiplantae</taxon>
        <taxon>Streptophyta</taxon>
        <taxon>Embryophyta</taxon>
        <taxon>Tracheophyta</taxon>
        <taxon>Spermatophyta</taxon>
        <taxon>Magnoliopsida</taxon>
        <taxon>eudicotyledons</taxon>
        <taxon>Gunneridae</taxon>
        <taxon>Pentapetalae</taxon>
        <taxon>rosids</taxon>
        <taxon>fabids</taxon>
        <taxon>Celastrales</taxon>
        <taxon>Celastraceae</taxon>
        <taxon>Tripterygium</taxon>
    </lineage>
</organism>
<accession>A0A7J7CY11</accession>